<accession>A0A3E2BMN0</accession>
<dbReference type="Pfam" id="PF04073">
    <property type="entry name" value="tRNA_edit"/>
    <property type="match status" value="1"/>
</dbReference>
<evidence type="ECO:0000313" key="3">
    <source>
        <dbReference type="EMBL" id="RFT15989.1"/>
    </source>
</evidence>
<dbReference type="InterPro" id="IPR036754">
    <property type="entry name" value="YbaK/aa-tRNA-synt-asso_dom_sf"/>
</dbReference>
<dbReference type="InterPro" id="IPR040285">
    <property type="entry name" value="ProX/PRXD1"/>
</dbReference>
<dbReference type="EMBL" id="QUAH01000005">
    <property type="protein sequence ID" value="RFT15989.1"/>
    <property type="molecule type" value="Genomic_DNA"/>
</dbReference>
<sequence length="172" mass="19879">MIDSLSPAEKKVLEVLDSLGLKWERYEHPPVFTLEESSLYWQEHGGAHCKNLFIRNYRGNRHYLVIIRGDKKVDLKQLTTSLAEDRLSFASAERLQKYLGLTAGAVSPFGLINDRQKEVRVVVDRDLLEETELNFHPNVNTATIKISRDDFLKFLQWSGQKIIYLDIKTTSE</sequence>
<evidence type="ECO:0000256" key="1">
    <source>
        <dbReference type="ARBA" id="ARBA00010201"/>
    </source>
</evidence>
<gene>
    <name evidence="3" type="ORF">OP8BY_1995</name>
</gene>
<protein>
    <recommendedName>
        <fullName evidence="2">YbaK/aminoacyl-tRNA synthetase-associated domain-containing protein</fullName>
    </recommendedName>
</protein>
<comment type="caution">
    <text evidence="3">The sequence shown here is derived from an EMBL/GenBank/DDBJ whole genome shotgun (WGS) entry which is preliminary data.</text>
</comment>
<dbReference type="Gene3D" id="3.90.960.10">
    <property type="entry name" value="YbaK/aminoacyl-tRNA synthetase-associated domain"/>
    <property type="match status" value="1"/>
</dbReference>
<name>A0A3E2BMN0_9BACT</name>
<dbReference type="FunFam" id="3.90.960.10:FF:000005">
    <property type="entry name" value="Putative prolyl-tRNA synthetase"/>
    <property type="match status" value="1"/>
</dbReference>
<reference evidence="3 4" key="1">
    <citation type="submission" date="2018-08" db="EMBL/GenBank/DDBJ databases">
        <title>Genome analysis of the thermophilic bacterium of the candidate phylum Aminicenantes from deep subsurface aquifer revealed its physiology and ecological role.</title>
        <authorList>
            <person name="Kadnikov V.V."/>
            <person name="Mardanov A.V."/>
            <person name="Beletsky A.V."/>
            <person name="Karnachuk O.V."/>
            <person name="Ravin N.V."/>
        </authorList>
    </citation>
    <scope>NUCLEOTIDE SEQUENCE [LARGE SCALE GENOMIC DNA]</scope>
    <source>
        <strain evidence="3">BY38</strain>
    </source>
</reference>
<dbReference type="SUPFAM" id="SSF55826">
    <property type="entry name" value="YbaK/ProRS associated domain"/>
    <property type="match status" value="1"/>
</dbReference>
<evidence type="ECO:0000259" key="2">
    <source>
        <dbReference type="Pfam" id="PF04073"/>
    </source>
</evidence>
<dbReference type="Proteomes" id="UP000257323">
    <property type="component" value="Unassembled WGS sequence"/>
</dbReference>
<dbReference type="AlphaFoldDB" id="A0A3E2BMN0"/>
<dbReference type="CDD" id="cd04335">
    <property type="entry name" value="PrdX_deacylase"/>
    <property type="match status" value="1"/>
</dbReference>
<dbReference type="PANTHER" id="PTHR31423:SF3">
    <property type="entry name" value="PROLYL-TRNA SYNTHETASE ASSOCIATED DOMAIN-CONTAINING PROTEIN 1-RELATED"/>
    <property type="match status" value="1"/>
</dbReference>
<evidence type="ECO:0000313" key="4">
    <source>
        <dbReference type="Proteomes" id="UP000257323"/>
    </source>
</evidence>
<organism evidence="3 4">
    <name type="scientific">Candidatus Saccharicenans subterraneus</name>
    <dbReference type="NCBI Taxonomy" id="2508984"/>
    <lineage>
        <taxon>Bacteria</taxon>
        <taxon>Candidatus Aminicenantota</taxon>
        <taxon>Candidatus Aminicenantia</taxon>
        <taxon>Candidatus Aminicenantales</taxon>
        <taxon>Candidatus Saccharicenantaceae</taxon>
        <taxon>Candidatus Saccharicenans</taxon>
    </lineage>
</organism>
<feature type="domain" description="YbaK/aminoacyl-tRNA synthetase-associated" evidence="2">
    <location>
        <begin position="28"/>
        <end position="154"/>
    </location>
</feature>
<dbReference type="InterPro" id="IPR007214">
    <property type="entry name" value="YbaK/aa-tRNA-synth-assoc-dom"/>
</dbReference>
<dbReference type="PANTHER" id="PTHR31423">
    <property type="entry name" value="YBAK DOMAIN-CONTAINING PROTEIN"/>
    <property type="match status" value="1"/>
</dbReference>
<proteinExistence type="inferred from homology"/>
<dbReference type="GO" id="GO:0002161">
    <property type="term" value="F:aminoacyl-tRNA deacylase activity"/>
    <property type="evidence" value="ECO:0007669"/>
    <property type="project" value="InterPro"/>
</dbReference>
<comment type="similarity">
    <text evidence="1">Belongs to the PRORSD1 family.</text>
</comment>